<accession>A0ABW2XNI3</accession>
<evidence type="ECO:0000256" key="1">
    <source>
        <dbReference type="ARBA" id="ARBA00022741"/>
    </source>
</evidence>
<feature type="binding site" evidence="5">
    <location>
        <begin position="26"/>
        <end position="33"/>
    </location>
    <ligand>
        <name>ATP</name>
        <dbReference type="ChEBI" id="CHEBI:30616"/>
    </ligand>
</feature>
<dbReference type="SUPFAM" id="SSF52540">
    <property type="entry name" value="P-loop containing nucleoside triphosphate hydrolases"/>
    <property type="match status" value="1"/>
</dbReference>
<name>A0ABW2XNI3_9ACTN</name>
<dbReference type="Gene3D" id="3.40.50.300">
    <property type="entry name" value="P-loop containing nucleotide triphosphate hydrolases"/>
    <property type="match status" value="2"/>
</dbReference>
<evidence type="ECO:0000256" key="6">
    <source>
        <dbReference type="SAM" id="MobiDB-lite"/>
    </source>
</evidence>
<dbReference type="EMBL" id="JBHTGP010000007">
    <property type="protein sequence ID" value="MFD0686010.1"/>
    <property type="molecule type" value="Genomic_DNA"/>
</dbReference>
<feature type="region of interest" description="Disordered" evidence="6">
    <location>
        <begin position="460"/>
        <end position="483"/>
    </location>
</feature>
<gene>
    <name evidence="8" type="ORF">ACFQZM_16015</name>
</gene>
<dbReference type="InterPro" id="IPR027417">
    <property type="entry name" value="P-loop_NTPase"/>
</dbReference>
<evidence type="ECO:0000313" key="8">
    <source>
        <dbReference type="EMBL" id="MFD0686010.1"/>
    </source>
</evidence>
<evidence type="ECO:0000256" key="2">
    <source>
        <dbReference type="ARBA" id="ARBA00022801"/>
    </source>
</evidence>
<keyword evidence="9" id="KW-1185">Reference proteome</keyword>
<keyword evidence="4 5" id="KW-0067">ATP-binding</keyword>
<sequence>MTGEQQAAQVQQERAITALAPLYVPACPGAGKTHVIVSRHFALPSGTLRQGRALISFTRTARDQMAERCRAEGRPDLVGFPHFIGTMDAFIWDFLVCPYLAADRAWQLSDSWSAVRATVELDRKVPLDAFVFTFDPSTGVESIPEHALDRSTQRMLSGSKKPWRHWENEAKRVRNQLKTQGYLTCHESRVLAWQHLQKRPDDVLVPLRSRFSEIVVDEAQDCSTTEIAILDVLHTAGLKLTVVGDPDQMIYGWRDADPQALADFTAKFDTTVQLTGNRRSTPTICALAATLRTGARPPDVSVAGHHDNPPVLILPTAFSTGAKALHTSGVPTAMVFCEHANQIGIPATSCLLTARRRSTLPIPSSERGGNPITRLARAHQVIASGTADADKLDQACRVAASTLLAYWFPHSAGSVSTICKAHDLYVGTLLRKSYAFLAALPHPHPKWSSDVNAAMKNLPRPASAAPEGTRGYLRGAPSVPRRHHPQETGLRMDNVHQVKGDQADAVLLMLPEPGTATRWHRGDPAKDEELRIMYVAVTRARRLLGLAIREDETDQITALLTQFKISHNVIS</sequence>
<evidence type="ECO:0000259" key="7">
    <source>
        <dbReference type="PROSITE" id="PS51198"/>
    </source>
</evidence>
<keyword evidence="1 5" id="KW-0547">Nucleotide-binding</keyword>
<dbReference type="RefSeq" id="WP_131755651.1">
    <property type="nucleotide sequence ID" value="NZ_CAACUY010000007.1"/>
</dbReference>
<feature type="domain" description="UvrD-like helicase ATP-binding" evidence="7">
    <location>
        <begin position="5"/>
        <end position="281"/>
    </location>
</feature>
<reference evidence="9" key="1">
    <citation type="journal article" date="2019" name="Int. J. Syst. Evol. Microbiol.">
        <title>The Global Catalogue of Microorganisms (GCM) 10K type strain sequencing project: providing services to taxonomists for standard genome sequencing and annotation.</title>
        <authorList>
            <consortium name="The Broad Institute Genomics Platform"/>
            <consortium name="The Broad Institute Genome Sequencing Center for Infectious Disease"/>
            <person name="Wu L."/>
            <person name="Ma J."/>
        </authorList>
    </citation>
    <scope>NUCLEOTIDE SEQUENCE [LARGE SCALE GENOMIC DNA]</scope>
    <source>
        <strain evidence="9">JCM 9371</strain>
    </source>
</reference>
<proteinExistence type="predicted"/>
<protein>
    <submittedName>
        <fullName evidence="8">UvrD-helicase domain-containing protein</fullName>
    </submittedName>
</protein>
<dbReference type="Proteomes" id="UP001597063">
    <property type="component" value="Unassembled WGS sequence"/>
</dbReference>
<evidence type="ECO:0000256" key="3">
    <source>
        <dbReference type="ARBA" id="ARBA00022806"/>
    </source>
</evidence>
<dbReference type="Pfam" id="PF00580">
    <property type="entry name" value="UvrD-helicase"/>
    <property type="match status" value="1"/>
</dbReference>
<evidence type="ECO:0000256" key="5">
    <source>
        <dbReference type="PROSITE-ProRule" id="PRU00560"/>
    </source>
</evidence>
<keyword evidence="3 5" id="KW-0347">Helicase</keyword>
<keyword evidence="2 5" id="KW-0378">Hydrolase</keyword>
<dbReference type="PROSITE" id="PS51198">
    <property type="entry name" value="UVRD_HELICASE_ATP_BIND"/>
    <property type="match status" value="1"/>
</dbReference>
<dbReference type="InterPro" id="IPR013986">
    <property type="entry name" value="DExx_box_DNA_helicase_dom_sf"/>
</dbReference>
<evidence type="ECO:0000313" key="9">
    <source>
        <dbReference type="Proteomes" id="UP001597063"/>
    </source>
</evidence>
<comment type="caution">
    <text evidence="8">The sequence shown here is derived from an EMBL/GenBank/DDBJ whole genome shotgun (WGS) entry which is preliminary data.</text>
</comment>
<evidence type="ECO:0000256" key="4">
    <source>
        <dbReference type="ARBA" id="ARBA00022840"/>
    </source>
</evidence>
<organism evidence="8 9">
    <name type="scientific">Actinomadura fibrosa</name>
    <dbReference type="NCBI Taxonomy" id="111802"/>
    <lineage>
        <taxon>Bacteria</taxon>
        <taxon>Bacillati</taxon>
        <taxon>Actinomycetota</taxon>
        <taxon>Actinomycetes</taxon>
        <taxon>Streptosporangiales</taxon>
        <taxon>Thermomonosporaceae</taxon>
        <taxon>Actinomadura</taxon>
    </lineage>
</organism>
<dbReference type="Gene3D" id="1.10.10.160">
    <property type="match status" value="1"/>
</dbReference>
<dbReference type="PANTHER" id="PTHR11070">
    <property type="entry name" value="UVRD / RECB / PCRA DNA HELICASE FAMILY MEMBER"/>
    <property type="match status" value="1"/>
</dbReference>
<dbReference type="InterPro" id="IPR000212">
    <property type="entry name" value="DNA_helicase_UvrD/REP"/>
</dbReference>
<dbReference type="InterPro" id="IPR014016">
    <property type="entry name" value="UvrD-like_ATP-bd"/>
</dbReference>